<feature type="region of interest" description="Disordered" evidence="3">
    <location>
        <begin position="1"/>
        <end position="47"/>
    </location>
</feature>
<dbReference type="InterPro" id="IPR050216">
    <property type="entry name" value="LRR_domain-containing"/>
</dbReference>
<evidence type="ECO:0000256" key="2">
    <source>
        <dbReference type="ARBA" id="ARBA00022737"/>
    </source>
</evidence>
<gene>
    <name evidence="4" type="ORF">NKR23_g1889</name>
</gene>
<dbReference type="EMBL" id="JANBVO010000003">
    <property type="protein sequence ID" value="KAJ9155293.1"/>
    <property type="molecule type" value="Genomic_DNA"/>
</dbReference>
<organism evidence="4 5">
    <name type="scientific">Pleurostoma richardsiae</name>
    <dbReference type="NCBI Taxonomy" id="41990"/>
    <lineage>
        <taxon>Eukaryota</taxon>
        <taxon>Fungi</taxon>
        <taxon>Dikarya</taxon>
        <taxon>Ascomycota</taxon>
        <taxon>Pezizomycotina</taxon>
        <taxon>Sordariomycetes</taxon>
        <taxon>Sordariomycetidae</taxon>
        <taxon>Calosphaeriales</taxon>
        <taxon>Pleurostomataceae</taxon>
        <taxon>Pleurostoma</taxon>
    </lineage>
</organism>
<dbReference type="PANTHER" id="PTHR48051">
    <property type="match status" value="1"/>
</dbReference>
<feature type="region of interest" description="Disordered" evidence="3">
    <location>
        <begin position="392"/>
        <end position="431"/>
    </location>
</feature>
<evidence type="ECO:0000256" key="1">
    <source>
        <dbReference type="ARBA" id="ARBA00022614"/>
    </source>
</evidence>
<keyword evidence="1" id="KW-0433">Leucine-rich repeat</keyword>
<protein>
    <submittedName>
        <fullName evidence="4">Leucine rich repeat domain protein</fullName>
    </submittedName>
</protein>
<evidence type="ECO:0000313" key="5">
    <source>
        <dbReference type="Proteomes" id="UP001174694"/>
    </source>
</evidence>
<dbReference type="PANTHER" id="PTHR48051:SF1">
    <property type="entry name" value="RAS SUPPRESSOR PROTEIN 1"/>
    <property type="match status" value="1"/>
</dbReference>
<comment type="caution">
    <text evidence="4">The sequence shown here is derived from an EMBL/GenBank/DDBJ whole genome shotgun (WGS) entry which is preliminary data.</text>
</comment>
<feature type="compositionally biased region" description="Acidic residues" evidence="3">
    <location>
        <begin position="311"/>
        <end position="321"/>
    </location>
</feature>
<evidence type="ECO:0000313" key="4">
    <source>
        <dbReference type="EMBL" id="KAJ9155293.1"/>
    </source>
</evidence>
<accession>A0AA38RR86</accession>
<dbReference type="Proteomes" id="UP001174694">
    <property type="component" value="Unassembled WGS sequence"/>
</dbReference>
<name>A0AA38RR86_9PEZI</name>
<keyword evidence="5" id="KW-1185">Reference proteome</keyword>
<sequence length="552" mass="59679">MAEDQEPTLPPLSAISRRKRARIDGSSAHDAAHFATSSDPAFFSSDDDPSVDNYTAHRKKKRYVGSWFQQHPAAASSSELISVLPVLSRNGGGNGDDCDGGCASRPRRTFERQFDSGVWMGSDATDDSIIEELELPVHSRLPLPVVTPARGAARVTAASDAEMAAQAKIRECIEAGEENIDLSSMGLSTLSNATVSALSEFSCIPTVEKGVPFVQQDPSLKLFLSGNGLTRAPGAIFDLEHLTVLSLRNNGLRELPPAVARLRGLRSLNVSLNALRSLPVELLELVAATDRLTILQMHPNPFYQPRRDDVPALEDAPEEDDSPRRGESEDPTADGQPPEAPQQTWLRFTGRYRGELLARTPVEFSDTTGRVYSDFRFPADDDATDAQLLLPTEDLRAEPSPPSTAPYLSKSALSSSLLPPPGGGGRGPRHTRVPTLLELALRSCYRAQHLAQLPAYLPEHAPPHLHELLGRAAALREAGGAACSVCGRFVVKPRAEWVEWWDVRQPSSPGAGEAGAEGGFESLSRNEDERAVPFVRRGCSWRCVPQGVGSGV</sequence>
<feature type="compositionally biased region" description="Low complexity" evidence="3">
    <location>
        <begin position="406"/>
        <end position="417"/>
    </location>
</feature>
<proteinExistence type="predicted"/>
<dbReference type="GO" id="GO:0005737">
    <property type="term" value="C:cytoplasm"/>
    <property type="evidence" value="ECO:0007669"/>
    <property type="project" value="TreeGrafter"/>
</dbReference>
<dbReference type="SMART" id="SM00369">
    <property type="entry name" value="LRR_TYP"/>
    <property type="match status" value="2"/>
</dbReference>
<dbReference type="InterPro" id="IPR032675">
    <property type="entry name" value="LRR_dom_sf"/>
</dbReference>
<evidence type="ECO:0000256" key="3">
    <source>
        <dbReference type="SAM" id="MobiDB-lite"/>
    </source>
</evidence>
<reference evidence="4" key="1">
    <citation type="submission" date="2022-07" db="EMBL/GenBank/DDBJ databases">
        <title>Fungi with potential for degradation of polypropylene.</title>
        <authorList>
            <person name="Gostincar C."/>
        </authorList>
    </citation>
    <scope>NUCLEOTIDE SEQUENCE</scope>
    <source>
        <strain evidence="4">EXF-13308</strain>
    </source>
</reference>
<dbReference type="Gene3D" id="3.80.10.10">
    <property type="entry name" value="Ribonuclease Inhibitor"/>
    <property type="match status" value="1"/>
</dbReference>
<feature type="region of interest" description="Disordered" evidence="3">
    <location>
        <begin position="300"/>
        <end position="345"/>
    </location>
</feature>
<keyword evidence="2" id="KW-0677">Repeat</keyword>
<dbReference type="InterPro" id="IPR003591">
    <property type="entry name" value="Leu-rich_rpt_typical-subtyp"/>
</dbReference>
<dbReference type="AlphaFoldDB" id="A0AA38RR86"/>
<dbReference type="SUPFAM" id="SSF52058">
    <property type="entry name" value="L domain-like"/>
    <property type="match status" value="1"/>
</dbReference>